<dbReference type="Proteomes" id="UP000015530">
    <property type="component" value="Unassembled WGS sequence"/>
</dbReference>
<name>T0KPW2_COLGC</name>
<dbReference type="HOGENOM" id="CLU_3430925_0_0_1"/>
<organism evidence="1 2">
    <name type="scientific">Colletotrichum gloeosporioides (strain Cg-14)</name>
    <name type="common">Anthracnose fungus</name>
    <name type="synonym">Glomerella cingulata</name>
    <dbReference type="NCBI Taxonomy" id="1237896"/>
    <lineage>
        <taxon>Eukaryota</taxon>
        <taxon>Fungi</taxon>
        <taxon>Dikarya</taxon>
        <taxon>Ascomycota</taxon>
        <taxon>Pezizomycotina</taxon>
        <taxon>Sordariomycetes</taxon>
        <taxon>Hypocreomycetidae</taxon>
        <taxon>Glomerellales</taxon>
        <taxon>Glomerellaceae</taxon>
        <taxon>Colletotrichum</taxon>
        <taxon>Colletotrichum gloeosporioides species complex</taxon>
    </lineage>
</organism>
<protein>
    <submittedName>
        <fullName evidence="1">Uncharacterized protein</fullName>
    </submittedName>
</protein>
<evidence type="ECO:0000313" key="2">
    <source>
        <dbReference type="Proteomes" id="UP000015530"/>
    </source>
</evidence>
<reference evidence="2" key="1">
    <citation type="journal article" date="2013" name="Mol. Plant Microbe Interact.">
        <title>Global aspects of pacC regulation of pathogenicity genes in Colletotrichum gloeosporioides as revealed by transcriptome analysis.</title>
        <authorList>
            <person name="Alkan N."/>
            <person name="Meng X."/>
            <person name="Friedlander G."/>
            <person name="Reuveni E."/>
            <person name="Sukno S."/>
            <person name="Sherman A."/>
            <person name="Thon M."/>
            <person name="Fluhr R."/>
            <person name="Prusky D."/>
        </authorList>
    </citation>
    <scope>NUCLEOTIDE SEQUENCE [LARGE SCALE GENOMIC DNA]</scope>
    <source>
        <strain evidence="2">Cg-14</strain>
    </source>
</reference>
<dbReference type="AlphaFoldDB" id="T0KPW2"/>
<comment type="caution">
    <text evidence="1">The sequence shown here is derived from an EMBL/GenBank/DDBJ whole genome shotgun (WGS) entry which is preliminary data.</text>
</comment>
<accession>T0KPW2</accession>
<gene>
    <name evidence="1" type="ORF">CGLO_01920</name>
</gene>
<evidence type="ECO:0000313" key="1">
    <source>
        <dbReference type="EMBL" id="EQB57897.1"/>
    </source>
</evidence>
<sequence length="18" mass="2241">MFLLYHNHQTHKNSRNSL</sequence>
<proteinExistence type="predicted"/>
<dbReference type="EMBL" id="AMYD01000398">
    <property type="protein sequence ID" value="EQB57897.1"/>
    <property type="molecule type" value="Genomic_DNA"/>
</dbReference>